<evidence type="ECO:0000313" key="3">
    <source>
        <dbReference type="Proteomes" id="UP000664132"/>
    </source>
</evidence>
<evidence type="ECO:0000256" key="1">
    <source>
        <dbReference type="ARBA" id="ARBA00023002"/>
    </source>
</evidence>
<dbReference type="AlphaFoldDB" id="A0A8H7W8P7"/>
<keyword evidence="3" id="KW-1185">Reference proteome</keyword>
<dbReference type="InterPro" id="IPR025337">
    <property type="entry name" value="Questin_oxidase-like"/>
</dbReference>
<dbReference type="GO" id="GO:0016491">
    <property type="term" value="F:oxidoreductase activity"/>
    <property type="evidence" value="ECO:0007669"/>
    <property type="project" value="UniProtKB-KW"/>
</dbReference>
<dbReference type="OrthoDB" id="10265971at2759"/>
<proteinExistence type="predicted"/>
<sequence>MAQITNGTSNGLQQLPPVKVYNLGKPEDERAQTTLDLLKSNHKHYGTLHHGLLFHNHLPHVLISEYLFGAPVERLKKTYEHEIESLDTPPAEKTVLTRENWRKSFNDKSLNSAYVRFFDHELENRNGDWKALLEIFLYSGEEPLIHGITGGLGHPLIHLAYAYESGSKEVATEALSLACTEYDPIHIYFDKTPADNSTFKTTSILKILSKIHSDSFFDGLFTGPGFANIFVLLEKHQEAFLKYWNAWDTTDSLESFKDSQKAAISLLVETCRNGLQHDFFVAHILTANHALRVVLQFVPLEYRVKLMRQWWMFTLLVYISQLRRTVNTGSIDAVQLNGRDWKWVSEQAVAGKWSMDSHVVKVIRAIENVAKTWPDDDSWCLKAAVKYVEEFDGWTGFGDGPSPD</sequence>
<dbReference type="PANTHER" id="PTHR35870:SF6">
    <property type="entry name" value="MGS207 PROTEIN"/>
    <property type="match status" value="1"/>
</dbReference>
<keyword evidence="1" id="KW-0560">Oxidoreductase</keyword>
<reference evidence="2" key="1">
    <citation type="submission" date="2021-02" db="EMBL/GenBank/DDBJ databases">
        <title>Genome sequence Cadophora malorum strain M34.</title>
        <authorList>
            <person name="Stefanovic E."/>
            <person name="Vu D."/>
            <person name="Scully C."/>
            <person name="Dijksterhuis J."/>
            <person name="Roader J."/>
            <person name="Houbraken J."/>
        </authorList>
    </citation>
    <scope>NUCLEOTIDE SEQUENCE</scope>
    <source>
        <strain evidence="2">M34</strain>
    </source>
</reference>
<dbReference type="PANTHER" id="PTHR35870">
    <property type="entry name" value="PROTEIN, PUTATIVE (AFU_ORTHOLOGUE AFUA_5G03330)-RELATED"/>
    <property type="match status" value="1"/>
</dbReference>
<evidence type="ECO:0000313" key="2">
    <source>
        <dbReference type="EMBL" id="KAG4421330.1"/>
    </source>
</evidence>
<dbReference type="Proteomes" id="UP000664132">
    <property type="component" value="Unassembled WGS sequence"/>
</dbReference>
<dbReference type="Pfam" id="PF14027">
    <property type="entry name" value="Questin_oxidase"/>
    <property type="match status" value="1"/>
</dbReference>
<comment type="caution">
    <text evidence="2">The sequence shown here is derived from an EMBL/GenBank/DDBJ whole genome shotgun (WGS) entry which is preliminary data.</text>
</comment>
<dbReference type="EMBL" id="JAFJYH010000067">
    <property type="protein sequence ID" value="KAG4421330.1"/>
    <property type="molecule type" value="Genomic_DNA"/>
</dbReference>
<protein>
    <recommendedName>
        <fullName evidence="4">MGS207 protein</fullName>
    </recommendedName>
</protein>
<gene>
    <name evidence="2" type="ORF">IFR04_005513</name>
</gene>
<evidence type="ECO:0008006" key="4">
    <source>
        <dbReference type="Google" id="ProtNLM"/>
    </source>
</evidence>
<accession>A0A8H7W8P7</accession>
<organism evidence="2 3">
    <name type="scientific">Cadophora malorum</name>
    <dbReference type="NCBI Taxonomy" id="108018"/>
    <lineage>
        <taxon>Eukaryota</taxon>
        <taxon>Fungi</taxon>
        <taxon>Dikarya</taxon>
        <taxon>Ascomycota</taxon>
        <taxon>Pezizomycotina</taxon>
        <taxon>Leotiomycetes</taxon>
        <taxon>Helotiales</taxon>
        <taxon>Ploettnerulaceae</taxon>
        <taxon>Cadophora</taxon>
    </lineage>
</organism>
<name>A0A8H7W8P7_9HELO</name>